<proteinExistence type="inferred from homology"/>
<dbReference type="STRING" id="1123501.Wenmar_01765"/>
<keyword evidence="2" id="KW-0805">Transcription regulation</keyword>
<dbReference type="SUPFAM" id="SSF46785">
    <property type="entry name" value="Winged helix' DNA-binding domain"/>
    <property type="match status" value="1"/>
</dbReference>
<dbReference type="PANTHER" id="PTHR30419">
    <property type="entry name" value="HTH-TYPE TRANSCRIPTIONAL REGULATOR YBHD"/>
    <property type="match status" value="1"/>
</dbReference>
<dbReference type="InterPro" id="IPR036390">
    <property type="entry name" value="WH_DNA-bd_sf"/>
</dbReference>
<dbReference type="GO" id="GO:0005829">
    <property type="term" value="C:cytosol"/>
    <property type="evidence" value="ECO:0007669"/>
    <property type="project" value="TreeGrafter"/>
</dbReference>
<dbReference type="InterPro" id="IPR000847">
    <property type="entry name" value="LysR_HTH_N"/>
</dbReference>
<keyword evidence="3" id="KW-0238">DNA-binding</keyword>
<gene>
    <name evidence="6" type="ORF">Wenmar_01765</name>
</gene>
<reference evidence="6 7" key="1">
    <citation type="submission" date="2013-01" db="EMBL/GenBank/DDBJ databases">
        <authorList>
            <person name="Fiebig A."/>
            <person name="Goeker M."/>
            <person name="Klenk H.-P.P."/>
        </authorList>
    </citation>
    <scope>NUCLEOTIDE SEQUENCE [LARGE SCALE GENOMIC DNA]</scope>
    <source>
        <strain evidence="6 7">DSM 24838</strain>
    </source>
</reference>
<evidence type="ECO:0000313" key="6">
    <source>
        <dbReference type="EMBL" id="KIQ69403.1"/>
    </source>
</evidence>
<dbReference type="AlphaFoldDB" id="A0A0D0QEF8"/>
<evidence type="ECO:0000313" key="7">
    <source>
        <dbReference type="Proteomes" id="UP000035100"/>
    </source>
</evidence>
<dbReference type="Pfam" id="PF00126">
    <property type="entry name" value="HTH_1"/>
    <property type="match status" value="1"/>
</dbReference>
<evidence type="ECO:0000256" key="1">
    <source>
        <dbReference type="ARBA" id="ARBA00009437"/>
    </source>
</evidence>
<dbReference type="InterPro" id="IPR005119">
    <property type="entry name" value="LysR_subst-bd"/>
</dbReference>
<dbReference type="SUPFAM" id="SSF53850">
    <property type="entry name" value="Periplasmic binding protein-like II"/>
    <property type="match status" value="1"/>
</dbReference>
<dbReference type="InterPro" id="IPR050950">
    <property type="entry name" value="HTH-type_LysR_regulators"/>
</dbReference>
<protein>
    <submittedName>
        <fullName evidence="6">Transcriptional regulator</fullName>
    </submittedName>
</protein>
<sequence length="315" mass="34292">MKFEEKHLVHLAAVVEYGGVSAAAEQLGLSQPAVSRTLSALEKRVGEPLFQPGRRPLRPTSIGAELARHGLVILNASREAAETITSFRTGSAGTVRIAGVPFFMDAFISGMIGGFQRLAPDILVEQSYGNLQDLENGIAAKRLDLAICPLGSIKSKPEFRFTPIIKARNVVACRVGHPLTRRKTLSRTDVADFPWIAPLPGSPLLADLHTILLNLGLPEVCIRYSGGSLLSVLNYLEETDALAILPHSVTFAHRKDRKVTVLPLDIPQPPRSLGILRAREARLPAAEQLASHILKRFDALRAAIERHQTSIVWGP</sequence>
<keyword evidence="7" id="KW-1185">Reference proteome</keyword>
<dbReference type="PATRIC" id="fig|1123501.6.peg.1856"/>
<name>A0A0D0QEF8_9RHOB</name>
<dbReference type="EMBL" id="AONG01000009">
    <property type="protein sequence ID" value="KIQ69403.1"/>
    <property type="molecule type" value="Genomic_DNA"/>
</dbReference>
<organism evidence="6 7">
    <name type="scientific">Wenxinia marina DSM 24838</name>
    <dbReference type="NCBI Taxonomy" id="1123501"/>
    <lineage>
        <taxon>Bacteria</taxon>
        <taxon>Pseudomonadati</taxon>
        <taxon>Pseudomonadota</taxon>
        <taxon>Alphaproteobacteria</taxon>
        <taxon>Rhodobacterales</taxon>
        <taxon>Roseobacteraceae</taxon>
        <taxon>Wenxinia</taxon>
    </lineage>
</organism>
<dbReference type="Gene3D" id="3.40.190.290">
    <property type="match status" value="1"/>
</dbReference>
<dbReference type="GO" id="GO:0003700">
    <property type="term" value="F:DNA-binding transcription factor activity"/>
    <property type="evidence" value="ECO:0007669"/>
    <property type="project" value="InterPro"/>
</dbReference>
<dbReference type="eggNOG" id="COG0583">
    <property type="taxonomic scope" value="Bacteria"/>
</dbReference>
<dbReference type="GO" id="GO:0003677">
    <property type="term" value="F:DNA binding"/>
    <property type="evidence" value="ECO:0007669"/>
    <property type="project" value="UniProtKB-KW"/>
</dbReference>
<dbReference type="PROSITE" id="PS50931">
    <property type="entry name" value="HTH_LYSR"/>
    <property type="match status" value="1"/>
</dbReference>
<dbReference type="InterPro" id="IPR036388">
    <property type="entry name" value="WH-like_DNA-bd_sf"/>
</dbReference>
<dbReference type="Proteomes" id="UP000035100">
    <property type="component" value="Unassembled WGS sequence"/>
</dbReference>
<evidence type="ECO:0000256" key="3">
    <source>
        <dbReference type="ARBA" id="ARBA00023125"/>
    </source>
</evidence>
<comment type="caution">
    <text evidence="6">The sequence shown here is derived from an EMBL/GenBank/DDBJ whole genome shotgun (WGS) entry which is preliminary data.</text>
</comment>
<feature type="domain" description="HTH lysR-type" evidence="5">
    <location>
        <begin position="1"/>
        <end position="60"/>
    </location>
</feature>
<dbReference type="OrthoDB" id="9803030at2"/>
<evidence type="ECO:0000259" key="5">
    <source>
        <dbReference type="PROSITE" id="PS50931"/>
    </source>
</evidence>
<evidence type="ECO:0000256" key="4">
    <source>
        <dbReference type="ARBA" id="ARBA00023163"/>
    </source>
</evidence>
<dbReference type="PANTHER" id="PTHR30419:SF8">
    <property type="entry name" value="NITROGEN ASSIMILATION TRANSCRIPTIONAL ACTIVATOR-RELATED"/>
    <property type="match status" value="1"/>
</dbReference>
<keyword evidence="4" id="KW-0804">Transcription</keyword>
<dbReference type="PRINTS" id="PR00039">
    <property type="entry name" value="HTHLYSR"/>
</dbReference>
<dbReference type="Gene3D" id="1.10.10.10">
    <property type="entry name" value="Winged helix-like DNA-binding domain superfamily/Winged helix DNA-binding domain"/>
    <property type="match status" value="1"/>
</dbReference>
<accession>A0A0D0QEF8</accession>
<dbReference type="RefSeq" id="WP_018303537.1">
    <property type="nucleotide sequence ID" value="NZ_KB902299.1"/>
</dbReference>
<dbReference type="Pfam" id="PF03466">
    <property type="entry name" value="LysR_substrate"/>
    <property type="match status" value="1"/>
</dbReference>
<comment type="similarity">
    <text evidence="1">Belongs to the LysR transcriptional regulatory family.</text>
</comment>
<evidence type="ECO:0000256" key="2">
    <source>
        <dbReference type="ARBA" id="ARBA00023015"/>
    </source>
</evidence>